<protein>
    <submittedName>
        <fullName evidence="1">Uncharacterized protein</fullName>
    </submittedName>
</protein>
<evidence type="ECO:0000313" key="1">
    <source>
        <dbReference type="EMBL" id="QHT20516.1"/>
    </source>
</evidence>
<reference evidence="1" key="1">
    <citation type="journal article" date="2020" name="Nature">
        <title>Giant virus diversity and host interactions through global metagenomics.</title>
        <authorList>
            <person name="Schulz F."/>
            <person name="Roux S."/>
            <person name="Paez-Espino D."/>
            <person name="Jungbluth S."/>
            <person name="Walsh D.A."/>
            <person name="Denef V.J."/>
            <person name="McMahon K.D."/>
            <person name="Konstantinidis K.T."/>
            <person name="Eloe-Fadrosh E.A."/>
            <person name="Kyrpides N.C."/>
            <person name="Woyke T."/>
        </authorList>
    </citation>
    <scope>NUCLEOTIDE SEQUENCE</scope>
    <source>
        <strain evidence="1">GVMAG-M-3300023174-60</strain>
    </source>
</reference>
<organism evidence="1">
    <name type="scientific">viral metagenome</name>
    <dbReference type="NCBI Taxonomy" id="1070528"/>
    <lineage>
        <taxon>unclassified sequences</taxon>
        <taxon>metagenomes</taxon>
        <taxon>organismal metagenomes</taxon>
    </lineage>
</organism>
<dbReference type="AlphaFoldDB" id="A0A6C0DU85"/>
<sequence>MPLHDYTKRIYESATDSAYIIRFLDYLIGRHFKRTTFTVNGIIAESLITGVLENVKTKERYHSLAEFYNTVTRSTIKDNDVSLLTKINISKECSVMRIICNVKEDYILEFFDQKYRAFLMYRDIRKRIRQYTSNDMSSEVKLFWDGNEYYLSHTKIACNDTSNPYSCYKLLEAYEDGVVEGLYYCRENGRYLITDL</sequence>
<dbReference type="EMBL" id="MN739678">
    <property type="protein sequence ID" value="QHT20516.1"/>
    <property type="molecule type" value="Genomic_DNA"/>
</dbReference>
<proteinExistence type="predicted"/>
<name>A0A6C0DU85_9ZZZZ</name>
<accession>A0A6C0DU85</accession>